<organism evidence="1 2">
    <name type="scientific">Parnassius mnemosyne</name>
    <name type="common">clouded apollo</name>
    <dbReference type="NCBI Taxonomy" id="213953"/>
    <lineage>
        <taxon>Eukaryota</taxon>
        <taxon>Metazoa</taxon>
        <taxon>Ecdysozoa</taxon>
        <taxon>Arthropoda</taxon>
        <taxon>Hexapoda</taxon>
        <taxon>Insecta</taxon>
        <taxon>Pterygota</taxon>
        <taxon>Neoptera</taxon>
        <taxon>Endopterygota</taxon>
        <taxon>Lepidoptera</taxon>
        <taxon>Glossata</taxon>
        <taxon>Ditrysia</taxon>
        <taxon>Papilionoidea</taxon>
        <taxon>Papilionidae</taxon>
        <taxon>Parnassiinae</taxon>
        <taxon>Parnassini</taxon>
        <taxon>Parnassius</taxon>
        <taxon>Driopa</taxon>
    </lineage>
</organism>
<evidence type="ECO:0000313" key="2">
    <source>
        <dbReference type="Proteomes" id="UP001314205"/>
    </source>
</evidence>
<reference evidence="1 2" key="1">
    <citation type="submission" date="2023-11" db="EMBL/GenBank/DDBJ databases">
        <authorList>
            <person name="Hedman E."/>
            <person name="Englund M."/>
            <person name="Stromberg M."/>
            <person name="Nyberg Akerstrom W."/>
            <person name="Nylinder S."/>
            <person name="Jareborg N."/>
            <person name="Kallberg Y."/>
            <person name="Kronander E."/>
        </authorList>
    </citation>
    <scope>NUCLEOTIDE SEQUENCE [LARGE SCALE GENOMIC DNA]</scope>
</reference>
<dbReference type="Proteomes" id="UP001314205">
    <property type="component" value="Unassembled WGS sequence"/>
</dbReference>
<comment type="caution">
    <text evidence="1">The sequence shown here is derived from an EMBL/GenBank/DDBJ whole genome shotgun (WGS) entry which is preliminary data.</text>
</comment>
<dbReference type="AlphaFoldDB" id="A0AAV1K9K2"/>
<keyword evidence="2" id="KW-1185">Reference proteome</keyword>
<dbReference type="EMBL" id="CAVLGL010000001">
    <property type="protein sequence ID" value="CAK1578484.1"/>
    <property type="molecule type" value="Genomic_DNA"/>
</dbReference>
<proteinExistence type="predicted"/>
<gene>
    <name evidence="1" type="ORF">PARMNEM_LOCUS557</name>
</gene>
<protein>
    <recommendedName>
        <fullName evidence="3">Major sperm protein</fullName>
    </recommendedName>
</protein>
<evidence type="ECO:0000313" key="1">
    <source>
        <dbReference type="EMBL" id="CAK1578484.1"/>
    </source>
</evidence>
<name>A0AAV1K9K2_9NEOP</name>
<sequence length="223" mass="25568">MTCFSVIFSIISSAGILHIQLFYKSNYILISRLQIIMSSKSEKFLPQVISRNTHEKIKPENITINIEDACLPFKKQSSEVKKYKNHVHALAQPRPIHPITITWSPDILNFTLDNTAVTKRLTLLNVCPRSIYIHCCGLLNDEARLGAHWHCYPRTRFLLAPGVGARIFIRAKPKEMCPISTSRIGLQVAAAYKRDYVIAYFMIPIQVQFRNYVMLETKQDSSD</sequence>
<evidence type="ECO:0008006" key="3">
    <source>
        <dbReference type="Google" id="ProtNLM"/>
    </source>
</evidence>
<accession>A0AAV1K9K2</accession>